<name>A0A1J4J5W8_9EUKA</name>
<dbReference type="Pfam" id="PF00454">
    <property type="entry name" value="PI3_PI4_kinase"/>
    <property type="match status" value="1"/>
</dbReference>
<keyword evidence="4" id="KW-0418">Kinase</keyword>
<dbReference type="InterPro" id="IPR036940">
    <property type="entry name" value="PI3/4_kinase_cat_sf"/>
</dbReference>
<evidence type="ECO:0000313" key="12">
    <source>
        <dbReference type="Proteomes" id="UP000179807"/>
    </source>
</evidence>
<dbReference type="PROSITE" id="PS51547">
    <property type="entry name" value="C2_PI3K"/>
    <property type="match status" value="1"/>
</dbReference>
<evidence type="ECO:0000256" key="6">
    <source>
        <dbReference type="PROSITE-ProRule" id="PRU00880"/>
    </source>
</evidence>
<dbReference type="InterPro" id="IPR016024">
    <property type="entry name" value="ARM-type_fold"/>
</dbReference>
<keyword evidence="5" id="KW-0067">ATP-binding</keyword>
<dbReference type="SUPFAM" id="SSF49562">
    <property type="entry name" value="C2 domain (Calcium/lipid-binding domain, CaLB)"/>
    <property type="match status" value="1"/>
</dbReference>
<dbReference type="PANTHER" id="PTHR10048">
    <property type="entry name" value="PHOSPHATIDYLINOSITOL KINASE"/>
    <property type="match status" value="1"/>
</dbReference>
<dbReference type="GO" id="GO:0005524">
    <property type="term" value="F:ATP binding"/>
    <property type="evidence" value="ECO:0007669"/>
    <property type="project" value="UniProtKB-KW"/>
</dbReference>
<evidence type="ECO:0000259" key="9">
    <source>
        <dbReference type="PROSITE" id="PS51546"/>
    </source>
</evidence>
<dbReference type="Pfam" id="PF00794">
    <property type="entry name" value="PI3K_rbd"/>
    <property type="match status" value="1"/>
</dbReference>
<evidence type="ECO:0000259" key="10">
    <source>
        <dbReference type="PROSITE" id="PS51547"/>
    </source>
</evidence>
<dbReference type="GO" id="GO:0005942">
    <property type="term" value="C:phosphatidylinositol 3-kinase complex"/>
    <property type="evidence" value="ECO:0007669"/>
    <property type="project" value="TreeGrafter"/>
</dbReference>
<accession>A0A1J4J5W8</accession>
<dbReference type="InterPro" id="IPR000341">
    <property type="entry name" value="PI3K_Ras-bd_dom"/>
</dbReference>
<dbReference type="GO" id="GO:0040012">
    <property type="term" value="P:regulation of locomotion"/>
    <property type="evidence" value="ECO:0007669"/>
    <property type="project" value="UniProtKB-ARBA"/>
</dbReference>
<evidence type="ECO:0000256" key="2">
    <source>
        <dbReference type="ARBA" id="ARBA00022679"/>
    </source>
</evidence>
<dbReference type="GO" id="GO:0005886">
    <property type="term" value="C:plasma membrane"/>
    <property type="evidence" value="ECO:0007669"/>
    <property type="project" value="TreeGrafter"/>
</dbReference>
<evidence type="ECO:0000259" key="8">
    <source>
        <dbReference type="PROSITE" id="PS51545"/>
    </source>
</evidence>
<sequence>MSDLTLQHRIDIILPDNRSFFLPLTSDLTGGQLVSFLDNSLNYERYVICRNSPNDFQYEVLYSCDTLGVPESSIISESSSGQNFVESPIQKFFYPDRTITTKTQRMAFFVFCIDEFQIANSLLFLKMPITSFIRMETKIEIIVRLPTRLEVTVSINKNQTVKTVKYYLHQKLLELYPKECIRPKKYYNFLTIHNFMPESSDQFDQVPELMAAYRRQRLDNKAQFLFEQARIKTDFSIASENYTKQLDLLPVTNNNETQMLNSTLSNVRSKIDTERLKKLTENPLLARMRLSETDPPLTASTKQFILMKAILQSALVDQNTTSVSIKIEINKTADQAIEMLFNKMQTYQNVGMDLNEKDFVLVIQGTDEVICGPTILKNFVYIRHFLISTSTHIMSFLLINKEGIINSIKSRELSSQPLPEPTPDQKYKAIRITQPPTAKFNIMPAYPHTVNHEHLSLFISCCVNIGNNIKTSKQNNSKIEKRSVKSKRMILSARLFNGGVAISEPVRTKPACGSSSVIFNEVLILKLQINAIPRSARVSMTLYDYDRLINKKHHSALSTFNSAVFTFDGWLNCGHCVKRMWNGRGVDPILTTCESEDPKAIQIFFAVQDYKFPISFCEFPHSSQRMSSSIRYTDAMKKRLEYIQKMDPLQILSKEDKAMLFGRRYEYCECPEMLPHILASIDYTVPAQVQELPNILEIWTKPAPTEVLSLLDADFADPLVRKYAVDCLEGFTDDDIMLYMLQIVQALKYELYDDNPLVAFLFRRGLAEPKFLGHQLFWQLISEAHLSHIQKRFSSIVMNFLYGIGSYRDELLTGYNFTKQLVELNNQLCLLSHSEATEKFRDELQKLSIPHEFHLPMDPRLVVESFIIPKCKVMNSKKKPFWLTFKNADPFADDPVMTMFKVGDDLRQDQLTLQLMKVMEHMWRENGLDLQMRCYSVLPTGLNQGFIEVVPNSMTEAQLQQGRGTVKGVLDKELLSSFLRKENMPDELFKEACHVFKMSSAGYAVATCVLGVADRHPGNIMVQSDGHFFHIDFGHFLGNFKTKLGYQRENAPFHFSPACDYVIQMAPKKDNDDTFENLCGMGLNILRYNSKLLISLFLLMLGTGIPELQKPSDINYLKDKLFLDSSDEEATNKFAVLIKKSLDSTRTTLNNLFHNIKVSD</sequence>
<dbReference type="SMART" id="SM00144">
    <property type="entry name" value="PI3K_rbd"/>
    <property type="match status" value="1"/>
</dbReference>
<dbReference type="PANTHER" id="PTHR10048:SF14">
    <property type="entry name" value="LD28067P"/>
    <property type="match status" value="1"/>
</dbReference>
<dbReference type="Gene3D" id="3.10.20.770">
    <property type="match status" value="1"/>
</dbReference>
<keyword evidence="12" id="KW-1185">Reference proteome</keyword>
<evidence type="ECO:0000256" key="4">
    <source>
        <dbReference type="ARBA" id="ARBA00022777"/>
    </source>
</evidence>
<dbReference type="GO" id="GO:0016303">
    <property type="term" value="F:1-phosphatidylinositol-3-kinase activity"/>
    <property type="evidence" value="ECO:0007669"/>
    <property type="project" value="UniProtKB-EC"/>
</dbReference>
<dbReference type="AlphaFoldDB" id="A0A1J4J5W8"/>
<dbReference type="InterPro" id="IPR018936">
    <property type="entry name" value="PI3/4_kinase_CS"/>
</dbReference>
<feature type="domain" description="PI3K-RBD" evidence="9">
    <location>
        <begin position="302"/>
        <end position="398"/>
    </location>
</feature>
<dbReference type="GO" id="GO:0043491">
    <property type="term" value="P:phosphatidylinositol 3-kinase/protein kinase B signal transduction"/>
    <property type="evidence" value="ECO:0007669"/>
    <property type="project" value="TreeGrafter"/>
</dbReference>
<dbReference type="InterPro" id="IPR015433">
    <property type="entry name" value="PI3/4_kinase"/>
</dbReference>
<dbReference type="CDD" id="cd00891">
    <property type="entry name" value="PI3Kc"/>
    <property type="match status" value="1"/>
</dbReference>
<dbReference type="InterPro" id="IPR042236">
    <property type="entry name" value="PI3K_accessory_sf"/>
</dbReference>
<dbReference type="EC" id="2.7.1.137" evidence="1"/>
<protein>
    <recommendedName>
        <fullName evidence="1">phosphatidylinositol 3-kinase</fullName>
        <ecNumber evidence="1">2.7.1.137</ecNumber>
    </recommendedName>
</protein>
<dbReference type="GO" id="GO:0048015">
    <property type="term" value="P:phosphatidylinositol-mediated signaling"/>
    <property type="evidence" value="ECO:0007669"/>
    <property type="project" value="TreeGrafter"/>
</dbReference>
<evidence type="ECO:0000256" key="5">
    <source>
        <dbReference type="ARBA" id="ARBA00022840"/>
    </source>
</evidence>
<dbReference type="InterPro" id="IPR035448">
    <property type="entry name" value="PI3Kc"/>
</dbReference>
<comment type="caution">
    <text evidence="11">The sequence shown here is derived from an EMBL/GenBank/DDBJ whole genome shotgun (WGS) entry which is preliminary data.</text>
</comment>
<dbReference type="Pfam" id="PF00792">
    <property type="entry name" value="PI3K_C2"/>
    <property type="match status" value="1"/>
</dbReference>
<dbReference type="SMART" id="SM00145">
    <property type="entry name" value="PI3Ka"/>
    <property type="match status" value="1"/>
</dbReference>
<dbReference type="PROSITE" id="PS50290">
    <property type="entry name" value="PI3_4_KINASE_3"/>
    <property type="match status" value="1"/>
</dbReference>
<dbReference type="Gene3D" id="2.60.40.150">
    <property type="entry name" value="C2 domain"/>
    <property type="match status" value="1"/>
</dbReference>
<dbReference type="GO" id="GO:0016477">
    <property type="term" value="P:cell migration"/>
    <property type="evidence" value="ECO:0007669"/>
    <property type="project" value="TreeGrafter"/>
</dbReference>
<dbReference type="InterPro" id="IPR035892">
    <property type="entry name" value="C2_domain_sf"/>
</dbReference>
<dbReference type="Gene3D" id="3.30.1010.10">
    <property type="entry name" value="Phosphatidylinositol 3-kinase Catalytic Subunit, Chain A, domain 4"/>
    <property type="match status" value="1"/>
</dbReference>
<dbReference type="SUPFAM" id="SSF56112">
    <property type="entry name" value="Protein kinase-like (PK-like)"/>
    <property type="match status" value="1"/>
</dbReference>
<dbReference type="Gene3D" id="1.25.40.70">
    <property type="entry name" value="Phosphatidylinositol 3-kinase, accessory domain (PIK)"/>
    <property type="match status" value="1"/>
</dbReference>
<dbReference type="FunFam" id="3.30.1010.10:FF:000008">
    <property type="entry name" value="Phosphatidylinositol 4,5-bisphosphate 3-kinase catalytic subunit gamma"/>
    <property type="match status" value="1"/>
</dbReference>
<feature type="domain" description="PI3K/PI4K catalytic" evidence="7">
    <location>
        <begin position="867"/>
        <end position="1146"/>
    </location>
</feature>
<dbReference type="GO" id="GO:0035005">
    <property type="term" value="F:1-phosphatidylinositol-4-phosphate 3-kinase activity"/>
    <property type="evidence" value="ECO:0007669"/>
    <property type="project" value="TreeGrafter"/>
</dbReference>
<keyword evidence="2" id="KW-0808">Transferase</keyword>
<dbReference type="OrthoDB" id="67688at2759"/>
<dbReference type="Gene3D" id="1.10.1070.11">
    <property type="entry name" value="Phosphatidylinositol 3-/4-kinase, catalytic domain"/>
    <property type="match status" value="1"/>
</dbReference>
<reference evidence="11" key="1">
    <citation type="submission" date="2016-10" db="EMBL/GenBank/DDBJ databases">
        <authorList>
            <person name="Benchimol M."/>
            <person name="Almeida L.G."/>
            <person name="Vasconcelos A.T."/>
            <person name="Perreira-Neves A."/>
            <person name="Rosa I.A."/>
            <person name="Tasca T."/>
            <person name="Bogo M.R."/>
            <person name="de Souza W."/>
        </authorList>
    </citation>
    <scope>NUCLEOTIDE SEQUENCE [LARGE SCALE GENOMIC DNA]</scope>
    <source>
        <strain evidence="11">K</strain>
    </source>
</reference>
<dbReference type="GO" id="GO:0005737">
    <property type="term" value="C:cytoplasm"/>
    <property type="evidence" value="ECO:0007669"/>
    <property type="project" value="TreeGrafter"/>
</dbReference>
<evidence type="ECO:0000313" key="11">
    <source>
        <dbReference type="EMBL" id="OHS93043.1"/>
    </source>
</evidence>
<dbReference type="VEuPathDB" id="TrichDB:TRFO_12039"/>
<dbReference type="SUPFAM" id="SSF54236">
    <property type="entry name" value="Ubiquitin-like"/>
    <property type="match status" value="1"/>
</dbReference>
<comment type="similarity">
    <text evidence="6">Belongs to the PI3/PI4-kinase family.</text>
</comment>
<dbReference type="InterPro" id="IPR000403">
    <property type="entry name" value="PI3/4_kinase_cat_dom"/>
</dbReference>
<feature type="domain" description="C2 PI3K-type" evidence="10">
    <location>
        <begin position="451"/>
        <end position="613"/>
    </location>
</feature>
<dbReference type="InterPro" id="IPR011009">
    <property type="entry name" value="Kinase-like_dom_sf"/>
</dbReference>
<dbReference type="RefSeq" id="XP_068346180.1">
    <property type="nucleotide sequence ID" value="XM_068496392.1"/>
</dbReference>
<dbReference type="PROSITE" id="PS00915">
    <property type="entry name" value="PI3_4_KINASE_1"/>
    <property type="match status" value="1"/>
</dbReference>
<dbReference type="SMART" id="SM00142">
    <property type="entry name" value="PI3K_C2"/>
    <property type="match status" value="1"/>
</dbReference>
<keyword evidence="3" id="KW-0547">Nucleotide-binding</keyword>
<dbReference type="Proteomes" id="UP000179807">
    <property type="component" value="Unassembled WGS sequence"/>
</dbReference>
<dbReference type="InterPro" id="IPR002420">
    <property type="entry name" value="PI3K-type_C2_dom"/>
</dbReference>
<dbReference type="SMART" id="SM00146">
    <property type="entry name" value="PI3Kc"/>
    <property type="match status" value="1"/>
</dbReference>
<evidence type="ECO:0000259" key="7">
    <source>
        <dbReference type="PROSITE" id="PS50290"/>
    </source>
</evidence>
<feature type="domain" description="PIK helical" evidence="8">
    <location>
        <begin position="626"/>
        <end position="803"/>
    </location>
</feature>
<dbReference type="SUPFAM" id="SSF48371">
    <property type="entry name" value="ARM repeat"/>
    <property type="match status" value="1"/>
</dbReference>
<dbReference type="PROSITE" id="PS51546">
    <property type="entry name" value="PI3K_RBD"/>
    <property type="match status" value="1"/>
</dbReference>
<gene>
    <name evidence="11" type="ORF">TRFO_12039</name>
</gene>
<organism evidence="11 12">
    <name type="scientific">Tritrichomonas foetus</name>
    <dbReference type="NCBI Taxonomy" id="1144522"/>
    <lineage>
        <taxon>Eukaryota</taxon>
        <taxon>Metamonada</taxon>
        <taxon>Parabasalia</taxon>
        <taxon>Tritrichomonadida</taxon>
        <taxon>Tritrichomonadidae</taxon>
        <taxon>Tritrichomonas</taxon>
    </lineage>
</organism>
<dbReference type="EMBL" id="MLAK01001437">
    <property type="protein sequence ID" value="OHS93043.1"/>
    <property type="molecule type" value="Genomic_DNA"/>
</dbReference>
<dbReference type="InterPro" id="IPR001263">
    <property type="entry name" value="PI3K_accessory_dom"/>
</dbReference>
<evidence type="ECO:0000256" key="3">
    <source>
        <dbReference type="ARBA" id="ARBA00022741"/>
    </source>
</evidence>
<dbReference type="Pfam" id="PF00613">
    <property type="entry name" value="PI3Ka"/>
    <property type="match status" value="1"/>
</dbReference>
<evidence type="ECO:0000256" key="1">
    <source>
        <dbReference type="ARBA" id="ARBA00012073"/>
    </source>
</evidence>
<dbReference type="GeneID" id="94831096"/>
<dbReference type="PROSITE" id="PS51545">
    <property type="entry name" value="PIK_HELICAL"/>
    <property type="match status" value="1"/>
</dbReference>
<dbReference type="InterPro" id="IPR029071">
    <property type="entry name" value="Ubiquitin-like_domsf"/>
</dbReference>
<proteinExistence type="inferred from homology"/>